<dbReference type="GO" id="GO:0004663">
    <property type="term" value="F:Rab geranylgeranyltransferase activity"/>
    <property type="evidence" value="ECO:0007669"/>
    <property type="project" value="UniProtKB-UniRule"/>
</dbReference>
<dbReference type="OrthoDB" id="5428259at2759"/>
<sequence length="314" mass="33849">MGCYVNRNEFEYWVTEHLRMSGVYWAVAGLAGLDALDQLPSAPLLEFVDKCYDAQIGGYAGNVGHDVHLLYTLSAVQIAAIYDELDRIDADAVAAYVASLQQADGSFVGDKWGEVDTRFSYCALCTLALLGRLDAIDVDAAVAFVASCRNFDGGFGAVPGAESHAGQVFCCVAALAIGGGMAHVDQDLLGWWLAERQVPIGGLNGRPEKLPDVCYSWWILSATSILDRTHWMDAGKLRDYILSCQDWETGGIADRPGDWVDVFHTFFGIAGLALLGCGGLTLIDPVYALPEAVVLRLGLPRLFSVPPPLAINIE</sequence>
<dbReference type="EC" id="2.5.1.60" evidence="9"/>
<dbReference type="GO" id="GO:0005968">
    <property type="term" value="C:Rab-protein geranylgeranyltransferase complex"/>
    <property type="evidence" value="ECO:0007669"/>
    <property type="project" value="UniProtKB-UniRule"/>
</dbReference>
<evidence type="ECO:0000313" key="12">
    <source>
        <dbReference type="Proteomes" id="UP000054408"/>
    </source>
</evidence>
<dbReference type="InterPro" id="IPR008930">
    <property type="entry name" value="Terpenoid_cyclase/PrenylTrfase"/>
</dbReference>
<accession>A0A0L0DEZ2</accession>
<keyword evidence="7 9" id="KW-0862">Zinc</keyword>
<organism evidence="11 12">
    <name type="scientific">Thecamonas trahens ATCC 50062</name>
    <dbReference type="NCBI Taxonomy" id="461836"/>
    <lineage>
        <taxon>Eukaryota</taxon>
        <taxon>Apusozoa</taxon>
        <taxon>Apusomonadida</taxon>
        <taxon>Apusomonadidae</taxon>
        <taxon>Thecamonas</taxon>
    </lineage>
</organism>
<feature type="domain" description="Prenyltransferase alpha-alpha toroid" evidence="10">
    <location>
        <begin position="9"/>
        <end position="288"/>
    </location>
</feature>
<evidence type="ECO:0000256" key="8">
    <source>
        <dbReference type="ARBA" id="ARBA00047658"/>
    </source>
</evidence>
<evidence type="ECO:0000256" key="1">
    <source>
        <dbReference type="ARBA" id="ARBA00010497"/>
    </source>
</evidence>
<name>A0A0L0DEZ2_THETB</name>
<evidence type="ECO:0000256" key="4">
    <source>
        <dbReference type="ARBA" id="ARBA00022679"/>
    </source>
</evidence>
<protein>
    <recommendedName>
        <fullName evidence="9">Geranylgeranyl transferase type-2 subunit beta</fullName>
        <ecNumber evidence="9">2.5.1.60</ecNumber>
    </recommendedName>
</protein>
<evidence type="ECO:0000256" key="2">
    <source>
        <dbReference type="ARBA" id="ARBA00011355"/>
    </source>
</evidence>
<keyword evidence="4 9" id="KW-0808">Transferase</keyword>
<evidence type="ECO:0000256" key="7">
    <source>
        <dbReference type="ARBA" id="ARBA00022833"/>
    </source>
</evidence>
<dbReference type="Pfam" id="PF00432">
    <property type="entry name" value="Prenyltrans"/>
    <property type="match status" value="1"/>
</dbReference>
<dbReference type="PANTHER" id="PTHR11774:SF11">
    <property type="entry name" value="GERANYLGERANYL TRANSFERASE TYPE-2 SUBUNIT BETA"/>
    <property type="match status" value="1"/>
</dbReference>
<proteinExistence type="inferred from homology"/>
<evidence type="ECO:0000313" key="11">
    <source>
        <dbReference type="EMBL" id="KNC50795.1"/>
    </source>
</evidence>
<dbReference type="RefSeq" id="XP_013756752.1">
    <property type="nucleotide sequence ID" value="XM_013901298.1"/>
</dbReference>
<comment type="subunit">
    <text evidence="2">Heterodimer of an alpha and a beta subunit.</text>
</comment>
<evidence type="ECO:0000256" key="6">
    <source>
        <dbReference type="ARBA" id="ARBA00022737"/>
    </source>
</evidence>
<dbReference type="GeneID" id="25565788"/>
<comment type="catalytic activity">
    <reaction evidence="8 9">
        <text>geranylgeranyl diphosphate + L-cysteinyl-[protein] = S-geranylgeranyl-L-cysteinyl-[protein] + diphosphate</text>
        <dbReference type="Rhea" id="RHEA:21240"/>
        <dbReference type="Rhea" id="RHEA-COMP:10131"/>
        <dbReference type="Rhea" id="RHEA-COMP:11537"/>
        <dbReference type="ChEBI" id="CHEBI:29950"/>
        <dbReference type="ChEBI" id="CHEBI:33019"/>
        <dbReference type="ChEBI" id="CHEBI:57533"/>
        <dbReference type="ChEBI" id="CHEBI:86021"/>
        <dbReference type="EC" id="2.5.1.60"/>
    </reaction>
</comment>
<dbReference type="InterPro" id="IPR026873">
    <property type="entry name" value="Ptb1"/>
</dbReference>
<gene>
    <name evidence="11" type="ORF">AMSG_06695</name>
</gene>
<evidence type="ECO:0000256" key="9">
    <source>
        <dbReference type="RuleBase" id="RU365076"/>
    </source>
</evidence>
<dbReference type="GO" id="GO:0046872">
    <property type="term" value="F:metal ion binding"/>
    <property type="evidence" value="ECO:0007669"/>
    <property type="project" value="UniProtKB-KW"/>
</dbReference>
<dbReference type="EMBL" id="GL349462">
    <property type="protein sequence ID" value="KNC50795.1"/>
    <property type="molecule type" value="Genomic_DNA"/>
</dbReference>
<evidence type="ECO:0000259" key="10">
    <source>
        <dbReference type="Pfam" id="PF00432"/>
    </source>
</evidence>
<comment type="cofactor">
    <cofactor evidence="9">
        <name>Zn(2+)</name>
        <dbReference type="ChEBI" id="CHEBI:29105"/>
    </cofactor>
    <text evidence="9">Binds 1 zinc ion per subunit.</text>
</comment>
<dbReference type="FunFam" id="1.50.10.20:FF:000012">
    <property type="entry name" value="Geranylgeranyl transferase type-2 subunit beta"/>
    <property type="match status" value="1"/>
</dbReference>
<dbReference type="OMA" id="AESHCGQ"/>
<dbReference type="Proteomes" id="UP000054408">
    <property type="component" value="Unassembled WGS sequence"/>
</dbReference>
<dbReference type="Gene3D" id="1.50.10.20">
    <property type="match status" value="1"/>
</dbReference>
<keyword evidence="3 9" id="KW-0637">Prenyltransferase</keyword>
<dbReference type="STRING" id="461836.A0A0L0DEZ2"/>
<dbReference type="PANTHER" id="PTHR11774">
    <property type="entry name" value="GERANYLGERANYL TRANSFERASE TYPE BETA SUBUNIT"/>
    <property type="match status" value="1"/>
</dbReference>
<evidence type="ECO:0000256" key="3">
    <source>
        <dbReference type="ARBA" id="ARBA00022602"/>
    </source>
</evidence>
<dbReference type="eggNOG" id="KOG0366">
    <property type="taxonomic scope" value="Eukaryota"/>
</dbReference>
<keyword evidence="5 9" id="KW-0479">Metal-binding</keyword>
<dbReference type="AlphaFoldDB" id="A0A0L0DEZ2"/>
<dbReference type="SUPFAM" id="SSF48239">
    <property type="entry name" value="Terpenoid cyclases/Protein prenyltransferases"/>
    <property type="match status" value="1"/>
</dbReference>
<keyword evidence="12" id="KW-1185">Reference proteome</keyword>
<comment type="function">
    <text evidence="9">Catalyzes the transfer of a geranylgeranyl moiety from geranylgeranyl diphosphate to both cysteines of proteins with the C-terminal sequence -XXCC, -XCXC and -CCXX.</text>
</comment>
<reference evidence="11 12" key="1">
    <citation type="submission" date="2010-05" db="EMBL/GenBank/DDBJ databases">
        <title>The Genome Sequence of Thecamonas trahens ATCC 50062.</title>
        <authorList>
            <consortium name="The Broad Institute Genome Sequencing Platform"/>
            <person name="Russ C."/>
            <person name="Cuomo C."/>
            <person name="Shea T."/>
            <person name="Young S.K."/>
            <person name="Zeng Q."/>
            <person name="Koehrsen M."/>
            <person name="Haas B."/>
            <person name="Borodovsky M."/>
            <person name="Guigo R."/>
            <person name="Alvarado L."/>
            <person name="Berlin A."/>
            <person name="Bochicchio J."/>
            <person name="Borenstein D."/>
            <person name="Chapman S."/>
            <person name="Chen Z."/>
            <person name="Freedman E."/>
            <person name="Gellesch M."/>
            <person name="Goldberg J."/>
            <person name="Griggs A."/>
            <person name="Gujja S."/>
            <person name="Heilman E."/>
            <person name="Heiman D."/>
            <person name="Hepburn T."/>
            <person name="Howarth C."/>
            <person name="Jen D."/>
            <person name="Larson L."/>
            <person name="Mehta T."/>
            <person name="Park D."/>
            <person name="Pearson M."/>
            <person name="Roberts A."/>
            <person name="Saif S."/>
            <person name="Shenoy N."/>
            <person name="Sisk P."/>
            <person name="Stolte C."/>
            <person name="Sykes S."/>
            <person name="Thomson T."/>
            <person name="Walk T."/>
            <person name="White J."/>
            <person name="Yandava C."/>
            <person name="Burger G."/>
            <person name="Gray M.W."/>
            <person name="Holland P.W.H."/>
            <person name="King N."/>
            <person name="Lang F.B.F."/>
            <person name="Roger A.J."/>
            <person name="Ruiz-Trillo I."/>
            <person name="Lander E."/>
            <person name="Nusbaum C."/>
        </authorList>
    </citation>
    <scope>NUCLEOTIDE SEQUENCE [LARGE SCALE GENOMIC DNA]</scope>
    <source>
        <strain evidence="11 12">ATCC 50062</strain>
    </source>
</reference>
<keyword evidence="6" id="KW-0677">Repeat</keyword>
<evidence type="ECO:0000256" key="5">
    <source>
        <dbReference type="ARBA" id="ARBA00022723"/>
    </source>
</evidence>
<dbReference type="InterPro" id="IPR001330">
    <property type="entry name" value="Prenyltrans"/>
</dbReference>
<dbReference type="CDD" id="cd02894">
    <property type="entry name" value="GGTase-II"/>
    <property type="match status" value="1"/>
</dbReference>
<dbReference type="InterPro" id="IPR045089">
    <property type="entry name" value="PGGT1B-like"/>
</dbReference>
<dbReference type="GO" id="GO:0072657">
    <property type="term" value="P:protein localization to membrane"/>
    <property type="evidence" value="ECO:0007669"/>
    <property type="project" value="UniProtKB-ARBA"/>
</dbReference>
<comment type="similarity">
    <text evidence="1 9">Belongs to the protein prenyltransferase subunit beta family.</text>
</comment>